<reference evidence="10 11" key="1">
    <citation type="journal article" date="2022" name="Cell">
        <title>Repeat-based holocentromeres influence genome architecture and karyotype evolution.</title>
        <authorList>
            <person name="Hofstatter P.G."/>
            <person name="Thangavel G."/>
            <person name="Lux T."/>
            <person name="Neumann P."/>
            <person name="Vondrak T."/>
            <person name="Novak P."/>
            <person name="Zhang M."/>
            <person name="Costa L."/>
            <person name="Castellani M."/>
            <person name="Scott A."/>
            <person name="Toegelov H."/>
            <person name="Fuchs J."/>
            <person name="Mata-Sucre Y."/>
            <person name="Dias Y."/>
            <person name="Vanzela A.L.L."/>
            <person name="Huettel B."/>
            <person name="Almeida C.C.S."/>
            <person name="Simkova H."/>
            <person name="Souza G."/>
            <person name="Pedrosa-Harand A."/>
            <person name="Macas J."/>
            <person name="Mayer K.F.X."/>
            <person name="Houben A."/>
            <person name="Marques A."/>
        </authorList>
    </citation>
    <scope>NUCLEOTIDE SEQUENCE [LARGE SCALE GENOMIC DNA]</scope>
    <source>
        <strain evidence="10">RhyTen1mFocal</strain>
    </source>
</reference>
<evidence type="ECO:0000256" key="4">
    <source>
        <dbReference type="ARBA" id="ARBA00022737"/>
    </source>
</evidence>
<protein>
    <recommendedName>
        <fullName evidence="9">CDC20/Fizzy WD40 domain-containing protein</fullName>
    </recommendedName>
</protein>
<dbReference type="EMBL" id="JAMRDG010000002">
    <property type="protein sequence ID" value="KAJ3689502.1"/>
    <property type="molecule type" value="Genomic_DNA"/>
</dbReference>
<dbReference type="InterPro" id="IPR011047">
    <property type="entry name" value="Quinoprotein_ADH-like_sf"/>
</dbReference>
<dbReference type="Proteomes" id="UP001210211">
    <property type="component" value="Unassembled WGS sequence"/>
</dbReference>
<proteinExistence type="inferred from homology"/>
<evidence type="ECO:0000313" key="11">
    <source>
        <dbReference type="Proteomes" id="UP001210211"/>
    </source>
</evidence>
<evidence type="ECO:0000256" key="5">
    <source>
        <dbReference type="ARBA" id="ARBA00022776"/>
    </source>
</evidence>
<keyword evidence="6" id="KW-0131">Cell cycle</keyword>
<dbReference type="PROSITE" id="PS00678">
    <property type="entry name" value="WD_REPEATS_1"/>
    <property type="match status" value="2"/>
</dbReference>
<organism evidence="10 11">
    <name type="scientific">Rhynchospora tenuis</name>
    <dbReference type="NCBI Taxonomy" id="198213"/>
    <lineage>
        <taxon>Eukaryota</taxon>
        <taxon>Viridiplantae</taxon>
        <taxon>Streptophyta</taxon>
        <taxon>Embryophyta</taxon>
        <taxon>Tracheophyta</taxon>
        <taxon>Spermatophyta</taxon>
        <taxon>Magnoliopsida</taxon>
        <taxon>Liliopsida</taxon>
        <taxon>Poales</taxon>
        <taxon>Cyperaceae</taxon>
        <taxon>Cyperoideae</taxon>
        <taxon>Rhynchosporeae</taxon>
        <taxon>Rhynchospora</taxon>
    </lineage>
</organism>
<keyword evidence="2 8" id="KW-0853">WD repeat</keyword>
<dbReference type="PANTHER" id="PTHR19918:SF8">
    <property type="entry name" value="FI02843P"/>
    <property type="match status" value="1"/>
</dbReference>
<dbReference type="GO" id="GO:1905786">
    <property type="term" value="P:positive regulation of anaphase-promoting complex-dependent catabolic process"/>
    <property type="evidence" value="ECO:0007669"/>
    <property type="project" value="TreeGrafter"/>
</dbReference>
<evidence type="ECO:0000256" key="1">
    <source>
        <dbReference type="ARBA" id="ARBA00006445"/>
    </source>
</evidence>
<dbReference type="GO" id="GO:0031145">
    <property type="term" value="P:anaphase-promoting complex-dependent catabolic process"/>
    <property type="evidence" value="ECO:0007669"/>
    <property type="project" value="TreeGrafter"/>
</dbReference>
<dbReference type="AlphaFoldDB" id="A0AAD5Z9R4"/>
<dbReference type="PROSITE" id="PS50082">
    <property type="entry name" value="WD_REPEATS_2"/>
    <property type="match status" value="3"/>
</dbReference>
<comment type="function">
    <text evidence="7">Component of the anaphase promoting complex/cyclosome (APC/C), a cell cycle-regulated E3 ubiquitin-protein ligase complex that controls progression through mitosis and the G1 phase of the cell cycle.</text>
</comment>
<dbReference type="InterPro" id="IPR001680">
    <property type="entry name" value="WD40_rpt"/>
</dbReference>
<feature type="repeat" description="WD" evidence="8">
    <location>
        <begin position="400"/>
        <end position="433"/>
    </location>
</feature>
<keyword evidence="11" id="KW-1185">Reference proteome</keyword>
<sequence length="547" mass="60566">MDSGFSISSEKNRFACRHPLRDVAPGTYIPPLHSSIYRTSSRNTYGDRFIPNRSAMDMDIAQYLLTEPRRDKENKGVASPSREAYRKLLADTMLQGRTRILSFRNKPPEQVNMLPDIPSTTQVQPAKQRRHIPQSAERTLDAPDIVDDYYLNLLDWGSANVLSIALQNTVYLWDAANGSTSELVTIDDDLGPVTSVSWAPDGRHIAIGLTSSDVQLWDTTSNKLVRTLRGIHQSRVGSLAWNNNILTTGGMDGAIVNNDVRARSYTVSTFRAHNHEVCGLRWSGSGKYLASGGNDNLLHIWDLSTTNPIHRFTQHTAAVKALAWSPFQSNLLASGGGGNDRCIKFWNVNTGTCQSSVDTGSQVCALLWNKNERELLSSHGHTENQLTLWKYPSMTMMAELTGHSSRVLYMAQSPDGCTVASAAGDETLRFWNVFGVPEAKKPAPKSSYVEGPSNIYSHIPTICLRRHSPPTTTTNVATRILPLPLSSSELTTYLSFAPPLHRFRFGDLPADYLTSSPTSIPNPNLIKLNSIVFRLVLDPMQPMVRSL</sequence>
<dbReference type="InterPro" id="IPR033010">
    <property type="entry name" value="Cdc20/Fizzy"/>
</dbReference>
<dbReference type="Pfam" id="PF24807">
    <property type="entry name" value="WD40_CDC20-Fz"/>
    <property type="match status" value="1"/>
</dbReference>
<dbReference type="InterPro" id="IPR015943">
    <property type="entry name" value="WD40/YVTN_repeat-like_dom_sf"/>
</dbReference>
<dbReference type="Gene3D" id="2.130.10.10">
    <property type="entry name" value="YVTN repeat-like/Quinoprotein amine dehydrogenase"/>
    <property type="match status" value="1"/>
</dbReference>
<dbReference type="SMART" id="SM00320">
    <property type="entry name" value="WD40"/>
    <property type="match status" value="6"/>
</dbReference>
<name>A0AAD5Z9R4_9POAL</name>
<dbReference type="GO" id="GO:0005680">
    <property type="term" value="C:anaphase-promoting complex"/>
    <property type="evidence" value="ECO:0007669"/>
    <property type="project" value="TreeGrafter"/>
</dbReference>
<evidence type="ECO:0000259" key="9">
    <source>
        <dbReference type="Pfam" id="PF24807"/>
    </source>
</evidence>
<feature type="domain" description="CDC20/Fizzy WD40" evidence="9">
    <location>
        <begin position="140"/>
        <end position="431"/>
    </location>
</feature>
<evidence type="ECO:0000256" key="2">
    <source>
        <dbReference type="ARBA" id="ARBA00022574"/>
    </source>
</evidence>
<dbReference type="GO" id="GO:0051301">
    <property type="term" value="P:cell division"/>
    <property type="evidence" value="ECO:0007669"/>
    <property type="project" value="UniProtKB-KW"/>
</dbReference>
<dbReference type="InterPro" id="IPR056150">
    <property type="entry name" value="WD40_CDC20-Fz"/>
</dbReference>
<feature type="repeat" description="WD" evidence="8">
    <location>
        <begin position="270"/>
        <end position="311"/>
    </location>
</feature>
<evidence type="ECO:0000256" key="3">
    <source>
        <dbReference type="ARBA" id="ARBA00022618"/>
    </source>
</evidence>
<evidence type="ECO:0000256" key="7">
    <source>
        <dbReference type="ARBA" id="ARBA00023425"/>
    </source>
</evidence>
<comment type="caution">
    <text evidence="10">The sequence shown here is derived from an EMBL/GenBank/DDBJ whole genome shotgun (WGS) entry which is preliminary data.</text>
</comment>
<dbReference type="GO" id="GO:0010997">
    <property type="term" value="F:anaphase-promoting complex binding"/>
    <property type="evidence" value="ECO:0007669"/>
    <property type="project" value="InterPro"/>
</dbReference>
<dbReference type="PROSITE" id="PS50294">
    <property type="entry name" value="WD_REPEATS_REGION"/>
    <property type="match status" value="2"/>
</dbReference>
<keyword evidence="3" id="KW-0132">Cell division</keyword>
<evidence type="ECO:0000256" key="6">
    <source>
        <dbReference type="ARBA" id="ARBA00023306"/>
    </source>
</evidence>
<dbReference type="PANTHER" id="PTHR19918">
    <property type="entry name" value="CELL DIVISION CYCLE 20 CDC20 FIZZY -RELATED"/>
    <property type="match status" value="1"/>
</dbReference>
<accession>A0AAD5Z9R4</accession>
<feature type="repeat" description="WD" evidence="8">
    <location>
        <begin position="186"/>
        <end position="227"/>
    </location>
</feature>
<evidence type="ECO:0000313" key="10">
    <source>
        <dbReference type="EMBL" id="KAJ3689502.1"/>
    </source>
</evidence>
<dbReference type="InterPro" id="IPR019775">
    <property type="entry name" value="WD40_repeat_CS"/>
</dbReference>
<dbReference type="CDD" id="cd00200">
    <property type="entry name" value="WD40"/>
    <property type="match status" value="1"/>
</dbReference>
<evidence type="ECO:0000256" key="8">
    <source>
        <dbReference type="PROSITE-ProRule" id="PRU00221"/>
    </source>
</evidence>
<gene>
    <name evidence="10" type="ORF">LUZ61_018666</name>
</gene>
<dbReference type="SUPFAM" id="SSF50998">
    <property type="entry name" value="Quinoprotein alcohol dehydrogenase-like"/>
    <property type="match status" value="1"/>
</dbReference>
<keyword evidence="4" id="KW-0677">Repeat</keyword>
<comment type="similarity">
    <text evidence="1">Belongs to the WD repeat CDC20/Fizzy family.</text>
</comment>
<dbReference type="GO" id="GO:1990757">
    <property type="term" value="F:ubiquitin ligase activator activity"/>
    <property type="evidence" value="ECO:0007669"/>
    <property type="project" value="TreeGrafter"/>
</dbReference>
<keyword evidence="5" id="KW-0498">Mitosis</keyword>